<dbReference type="OrthoDB" id="408631at2759"/>
<evidence type="ECO:0000313" key="2">
    <source>
        <dbReference type="EMBL" id="WWD17607.1"/>
    </source>
</evidence>
<name>A0A5M6BQC8_9TREE</name>
<proteinExistence type="predicted"/>
<dbReference type="RefSeq" id="XP_031857209.1">
    <property type="nucleotide sequence ID" value="XM_032008492.1"/>
</dbReference>
<dbReference type="InterPro" id="IPR050300">
    <property type="entry name" value="GDXG_lipolytic_enzyme"/>
</dbReference>
<dbReference type="SUPFAM" id="SSF53474">
    <property type="entry name" value="alpha/beta-Hydrolases"/>
    <property type="match status" value="1"/>
</dbReference>
<dbReference type="Gene3D" id="3.40.50.1820">
    <property type="entry name" value="alpha/beta hydrolase"/>
    <property type="match status" value="1"/>
</dbReference>
<evidence type="ECO:0000256" key="1">
    <source>
        <dbReference type="ARBA" id="ARBA00022801"/>
    </source>
</evidence>
<dbReference type="PANTHER" id="PTHR48081:SF5">
    <property type="entry name" value="ALPHA_BETA HYDROLASE FOLD-3 DOMAIN-CONTAINING PROTEIN"/>
    <property type="match status" value="1"/>
</dbReference>
<organism evidence="2 3">
    <name type="scientific">Kwoniella shandongensis</name>
    <dbReference type="NCBI Taxonomy" id="1734106"/>
    <lineage>
        <taxon>Eukaryota</taxon>
        <taxon>Fungi</taxon>
        <taxon>Dikarya</taxon>
        <taxon>Basidiomycota</taxon>
        <taxon>Agaricomycotina</taxon>
        <taxon>Tremellomycetes</taxon>
        <taxon>Tremellales</taxon>
        <taxon>Cryptococcaceae</taxon>
        <taxon>Kwoniella</taxon>
    </lineage>
</organism>
<dbReference type="PANTHER" id="PTHR48081">
    <property type="entry name" value="AB HYDROLASE SUPERFAMILY PROTEIN C4A8.06C"/>
    <property type="match status" value="1"/>
</dbReference>
<keyword evidence="3" id="KW-1185">Reference proteome</keyword>
<dbReference type="KEGG" id="ksn:43592664"/>
<dbReference type="EMBL" id="CP144054">
    <property type="protein sequence ID" value="WWD17607.1"/>
    <property type="molecule type" value="Genomic_DNA"/>
</dbReference>
<reference evidence="2" key="2">
    <citation type="submission" date="2024-01" db="EMBL/GenBank/DDBJ databases">
        <title>Comparative genomics of Cryptococcus and Kwoniella reveals pathogenesis evolution and contrasting modes of karyotype evolution via chromosome fusion or intercentromeric recombination.</title>
        <authorList>
            <person name="Coelho M.A."/>
            <person name="David-Palma M."/>
            <person name="Shea T."/>
            <person name="Bowers K."/>
            <person name="McGinley-Smith S."/>
            <person name="Mohammad A.W."/>
            <person name="Gnirke A."/>
            <person name="Yurkov A.M."/>
            <person name="Nowrousian M."/>
            <person name="Sun S."/>
            <person name="Cuomo C.A."/>
            <person name="Heitman J."/>
        </authorList>
    </citation>
    <scope>NUCLEOTIDE SEQUENCE</scope>
    <source>
        <strain evidence="2">CBS 12478</strain>
    </source>
</reference>
<dbReference type="GO" id="GO:0016787">
    <property type="term" value="F:hydrolase activity"/>
    <property type="evidence" value="ECO:0007669"/>
    <property type="project" value="UniProtKB-KW"/>
</dbReference>
<gene>
    <name evidence="2" type="ORF">CI109_102048</name>
</gene>
<protein>
    <submittedName>
        <fullName evidence="2">Uncharacterized protein</fullName>
    </submittedName>
</protein>
<dbReference type="Pfam" id="PF07859">
    <property type="entry name" value="Abhydrolase_3"/>
    <property type="match status" value="1"/>
</dbReference>
<evidence type="ECO:0000313" key="3">
    <source>
        <dbReference type="Proteomes" id="UP000322225"/>
    </source>
</evidence>
<dbReference type="InterPro" id="IPR029058">
    <property type="entry name" value="AB_hydrolase_fold"/>
</dbReference>
<keyword evidence="1" id="KW-0378">Hydrolase</keyword>
<dbReference type="GeneID" id="43592664"/>
<sequence>MAYLELPRPVHTALDILLPPIIRVFVLPPTTIYHTLRYLLYEPPFPGCTFRHYIAINRRRVFYGWLGWARLPAGDVEYDIIPPSSEKYLKTCRVTRVECSPYEEDEYSPWVLRQGREEVTTRAVPGFWIERIGETDEDLDRPARPEERLVFFIIGGGYVGGHPLRIHTAWSIAELTDVRVFCVNYRKSLSADSAFPASLLDCLAGLQYVVQERGFEAKNIMLCGDSAGANASLALARCLGEMESAGGRRFGQVGSMCLHSPWSDMTSSFPSVRANRYTDHLVDLTTVNIPSHTRHFPNNKSNLYFSPALTTSGGFGYLVSHQTKVYISAGTAEAFYDEILALHHAMKRDGVDVQLRTLDGATHSDFVWLDRNEIDSMGWTWTILRKDFEDFWKRVTRGM</sequence>
<dbReference type="Proteomes" id="UP000322225">
    <property type="component" value="Chromosome 4"/>
</dbReference>
<accession>A0A5M6BQC8</accession>
<reference evidence="2" key="1">
    <citation type="submission" date="2017-08" db="EMBL/GenBank/DDBJ databases">
        <authorList>
            <person name="Cuomo C."/>
            <person name="Billmyre B."/>
            <person name="Heitman J."/>
        </authorList>
    </citation>
    <scope>NUCLEOTIDE SEQUENCE</scope>
    <source>
        <strain evidence="2">CBS 12478</strain>
    </source>
</reference>
<dbReference type="AlphaFoldDB" id="A0A5M6BQC8"/>
<dbReference type="InterPro" id="IPR013094">
    <property type="entry name" value="AB_hydrolase_3"/>
</dbReference>